<organism evidence="2 3">
    <name type="scientific">Cordylochernes scorpioides</name>
    <dbReference type="NCBI Taxonomy" id="51811"/>
    <lineage>
        <taxon>Eukaryota</taxon>
        <taxon>Metazoa</taxon>
        <taxon>Ecdysozoa</taxon>
        <taxon>Arthropoda</taxon>
        <taxon>Chelicerata</taxon>
        <taxon>Arachnida</taxon>
        <taxon>Pseudoscorpiones</taxon>
        <taxon>Cheliferoidea</taxon>
        <taxon>Chernetidae</taxon>
        <taxon>Cordylochernes</taxon>
    </lineage>
</organism>
<dbReference type="EMBL" id="CP092873">
    <property type="protein sequence ID" value="UYV74232.1"/>
    <property type="molecule type" value="Genomic_DNA"/>
</dbReference>
<evidence type="ECO:0000313" key="2">
    <source>
        <dbReference type="EMBL" id="UYV74232.1"/>
    </source>
</evidence>
<keyword evidence="3" id="KW-1185">Reference proteome</keyword>
<evidence type="ECO:0000313" key="3">
    <source>
        <dbReference type="Proteomes" id="UP001235939"/>
    </source>
</evidence>
<evidence type="ECO:0008006" key="4">
    <source>
        <dbReference type="Google" id="ProtNLM"/>
    </source>
</evidence>
<evidence type="ECO:0000256" key="1">
    <source>
        <dbReference type="SAM" id="MobiDB-lite"/>
    </source>
</evidence>
<feature type="region of interest" description="Disordered" evidence="1">
    <location>
        <begin position="44"/>
        <end position="117"/>
    </location>
</feature>
<sequence>MNQNFKIFIGEDVICPGCRRHGHIRAQCPFDPKIRSMVTKTFPEALGPLPQPELPSTTERGPTQEPKGPQAKKRTLEASLNEERSLNEDNEGGKRPKSSSSDQQMDTEIDNPQMTVLRKEKIFKGEMPMAELPMAETLFLLPDSKREVDNDETSLFGSETSMTSSQLDKELDNCEAGPNPRVERAIVDISRRTGHSRRIKLKEQLEKYPDLVQDIPLYLEELLELRKTKGTIKGDERKTLALMNEAYEDEKLSRTQVYFWYKRFKVGRKSIADDSRSGRPLTSTTDRNIGQFSRRYNYYNRNDREKISMAPVIPVRRYNYYNRKDTEKINMAPVIPVRRYNYYNRNDTEKISMVLAIPVRRYNYYNRKDRENISMAPVIPVRRYNYYNRKDREKISMAPVIPVRRYNYYNRNDREKISMAPVIPVRWYNYYNKKDTENISMAPVIPVRRYNYYNRNDREKISMAPVIPVRRYNYYNRNDSEKISMAPVIPVRRYNYYNKKDTEKISMAPVIPVRRYNYYNKRIQRRLAWPL</sequence>
<accession>A0ABY6KZB0</accession>
<reference evidence="2 3" key="1">
    <citation type="submission" date="2022-01" db="EMBL/GenBank/DDBJ databases">
        <title>A chromosomal length assembly of Cordylochernes scorpioides.</title>
        <authorList>
            <person name="Zeh D."/>
            <person name="Zeh J."/>
        </authorList>
    </citation>
    <scope>NUCLEOTIDE SEQUENCE [LARGE SCALE GENOMIC DNA]</scope>
    <source>
        <strain evidence="2">IN4F17</strain>
        <tissue evidence="2">Whole Body</tissue>
    </source>
</reference>
<gene>
    <name evidence="2" type="ORF">LAZ67_11002554</name>
</gene>
<feature type="compositionally biased region" description="Polar residues" evidence="1">
    <location>
        <begin position="155"/>
        <end position="166"/>
    </location>
</feature>
<name>A0ABY6KZB0_9ARAC</name>
<feature type="compositionally biased region" description="Basic and acidic residues" evidence="1">
    <location>
        <begin position="81"/>
        <end position="94"/>
    </location>
</feature>
<proteinExistence type="predicted"/>
<feature type="compositionally biased region" description="Polar residues" evidence="1">
    <location>
        <begin position="98"/>
        <end position="114"/>
    </location>
</feature>
<feature type="region of interest" description="Disordered" evidence="1">
    <location>
        <begin position="155"/>
        <end position="178"/>
    </location>
</feature>
<dbReference type="Proteomes" id="UP001235939">
    <property type="component" value="Chromosome 11"/>
</dbReference>
<protein>
    <recommendedName>
        <fullName evidence="4">CCHC-type domain-containing protein</fullName>
    </recommendedName>
</protein>